<dbReference type="Proteomes" id="UP000095149">
    <property type="component" value="Unassembled WGS sequence"/>
</dbReference>
<proteinExistence type="predicted"/>
<evidence type="ECO:0000256" key="1">
    <source>
        <dbReference type="SAM" id="Phobius"/>
    </source>
</evidence>
<evidence type="ECO:0000313" key="3">
    <source>
        <dbReference type="Proteomes" id="UP000095149"/>
    </source>
</evidence>
<sequence length="180" mass="19515">MSMTFPSGSPFDLITSQPAPNPLVAEMWGVAGMVLSWAPVILFILLSCAGYNIPSLNITNATANITSDDDSTWAMAKISIGPSGGCMYYDDSPRKCIRTLDFKPDPAFLHLPVNQTLTTSLSQTLNRAFVTNYISAGCIGFATISLLVGFNDNSWSATSQNLMIWGSLFAWLSFWLNVAI</sequence>
<dbReference type="EMBL" id="MEKH01000008">
    <property type="protein sequence ID" value="ODO04920.1"/>
    <property type="molecule type" value="Genomic_DNA"/>
</dbReference>
<keyword evidence="1" id="KW-0472">Membrane</keyword>
<feature type="transmembrane region" description="Helical" evidence="1">
    <location>
        <begin position="162"/>
        <end position="179"/>
    </location>
</feature>
<dbReference type="AlphaFoldDB" id="A0A1E3JVV1"/>
<feature type="transmembrane region" description="Helical" evidence="1">
    <location>
        <begin position="27"/>
        <end position="46"/>
    </location>
</feature>
<keyword evidence="1" id="KW-1133">Transmembrane helix</keyword>
<reference evidence="2 3" key="1">
    <citation type="submission" date="2016-06" db="EMBL/GenBank/DDBJ databases">
        <title>Evolution of pathogenesis and genome organization in the Tremellales.</title>
        <authorList>
            <person name="Cuomo C."/>
            <person name="Litvintseva A."/>
            <person name="Heitman J."/>
            <person name="Chen Y."/>
            <person name="Sun S."/>
            <person name="Springer D."/>
            <person name="Dromer F."/>
            <person name="Young S."/>
            <person name="Zeng Q."/>
            <person name="Chapman S."/>
            <person name="Gujja S."/>
            <person name="Saif S."/>
            <person name="Birren B."/>
        </authorList>
    </citation>
    <scope>NUCLEOTIDE SEQUENCE [LARGE SCALE GENOMIC DNA]</scope>
    <source>
        <strain evidence="2 3">CBS 6273</strain>
    </source>
</reference>
<protein>
    <submittedName>
        <fullName evidence="2">Uncharacterized protein</fullName>
    </submittedName>
</protein>
<gene>
    <name evidence="2" type="ORF">I350_05530</name>
</gene>
<keyword evidence="1" id="KW-0812">Transmembrane</keyword>
<name>A0A1E3JVV1_9TREE</name>
<accession>A0A1E3JVV1</accession>
<comment type="caution">
    <text evidence="2">The sequence shown here is derived from an EMBL/GenBank/DDBJ whole genome shotgun (WGS) entry which is preliminary data.</text>
</comment>
<evidence type="ECO:0000313" key="2">
    <source>
        <dbReference type="EMBL" id="ODO04920.1"/>
    </source>
</evidence>
<organism evidence="2 3">
    <name type="scientific">Cryptococcus amylolentus CBS 6273</name>
    <dbReference type="NCBI Taxonomy" id="1296118"/>
    <lineage>
        <taxon>Eukaryota</taxon>
        <taxon>Fungi</taxon>
        <taxon>Dikarya</taxon>
        <taxon>Basidiomycota</taxon>
        <taxon>Agaricomycotina</taxon>
        <taxon>Tremellomycetes</taxon>
        <taxon>Tremellales</taxon>
        <taxon>Cryptococcaceae</taxon>
        <taxon>Cryptococcus</taxon>
    </lineage>
</organism>
<feature type="transmembrane region" description="Helical" evidence="1">
    <location>
        <begin position="130"/>
        <end position="150"/>
    </location>
</feature>